<gene>
    <name evidence="15 20" type="primary">recB</name>
    <name evidence="20" type="ORF">FGS76_06460</name>
</gene>
<comment type="domain">
    <text evidence="15">The C-terminal domain has nuclease activity and interacts with RecD. It interacts with RecA, facilitating its loading onto ssDNA.</text>
</comment>
<comment type="similarity">
    <text evidence="15">Belongs to the helicase family. UvrD subfamily.</text>
</comment>
<evidence type="ECO:0000313" key="21">
    <source>
        <dbReference type="Proteomes" id="UP000739180"/>
    </source>
</evidence>
<dbReference type="InterPro" id="IPR027417">
    <property type="entry name" value="P-loop_NTPase"/>
</dbReference>
<dbReference type="NCBIfam" id="TIGR00609">
    <property type="entry name" value="recB"/>
    <property type="match status" value="1"/>
</dbReference>
<comment type="catalytic activity">
    <reaction evidence="15">
        <text>Exonucleolytic cleavage (in the presence of ATP) in either 5'- to 3'- or 3'- to 5'-direction to yield 5'-phosphooligonucleotides.</text>
        <dbReference type="EC" id="3.1.11.5"/>
    </reaction>
</comment>
<dbReference type="InterPro" id="IPR011604">
    <property type="entry name" value="PDDEXK-like_dom_sf"/>
</dbReference>
<comment type="miscellaneous">
    <text evidence="15">In the RecBCD complex, RecB has a slow 3'-5' helicase, an exonuclease activity and loads RecA onto ssDNA, RecD has a fast 5'-3' helicase activity, while RecC stimulates the ATPase and processivity of the RecB helicase and contributes to recognition of the Chi site.</text>
</comment>
<feature type="active site" description="For nuclease activity" evidence="15">
    <location>
        <position position="1104"/>
    </location>
</feature>
<dbReference type="Pfam" id="PF12705">
    <property type="entry name" value="PDDEXK_1"/>
    <property type="match status" value="1"/>
</dbReference>
<keyword evidence="1 15" id="KW-0540">Nuclease</keyword>
<dbReference type="HAMAP" id="MF_01485">
    <property type="entry name" value="RecB"/>
    <property type="match status" value="1"/>
</dbReference>
<keyword evidence="10 15" id="KW-0238">DNA-binding</keyword>
<dbReference type="SUPFAM" id="SSF52980">
    <property type="entry name" value="Restriction endonuclease-like"/>
    <property type="match status" value="1"/>
</dbReference>
<evidence type="ECO:0000256" key="12">
    <source>
        <dbReference type="ARBA" id="ARBA00023235"/>
    </source>
</evidence>
<evidence type="ECO:0000256" key="16">
    <source>
        <dbReference type="PROSITE-ProRule" id="PRU00560"/>
    </source>
</evidence>
<keyword evidence="5 15" id="KW-0378">Hydrolase</keyword>
<feature type="domain" description="UvrD-like helicase C-terminal" evidence="19">
    <location>
        <begin position="482"/>
        <end position="760"/>
    </location>
</feature>
<evidence type="ECO:0000313" key="20">
    <source>
        <dbReference type="EMBL" id="TMW13765.1"/>
    </source>
</evidence>
<dbReference type="Gene3D" id="1.10.3170.10">
    <property type="entry name" value="Recbcd, chain B, domain 2"/>
    <property type="match status" value="1"/>
</dbReference>
<evidence type="ECO:0000256" key="9">
    <source>
        <dbReference type="ARBA" id="ARBA00022842"/>
    </source>
</evidence>
<name>A0ABY2XPH3_9GAMM</name>
<comment type="catalytic activity">
    <reaction evidence="13 15">
        <text>Couples ATP hydrolysis with the unwinding of duplex DNA by translocating in the 3'-5' direction.</text>
        <dbReference type="EC" id="5.6.2.4"/>
    </reaction>
</comment>
<keyword evidence="12 15" id="KW-0413">Isomerase</keyword>
<feature type="binding site" evidence="15">
    <location>
        <position position="1104"/>
    </location>
    <ligand>
        <name>Mg(2+)</name>
        <dbReference type="ChEBI" id="CHEBI:18420"/>
    </ligand>
</feature>
<evidence type="ECO:0000256" key="11">
    <source>
        <dbReference type="ARBA" id="ARBA00023204"/>
    </source>
</evidence>
<keyword evidence="21" id="KW-1185">Reference proteome</keyword>
<dbReference type="InterPro" id="IPR004586">
    <property type="entry name" value="RecB"/>
</dbReference>
<feature type="compositionally biased region" description="Basic and acidic residues" evidence="17">
    <location>
        <begin position="886"/>
        <end position="897"/>
    </location>
</feature>
<feature type="binding site" evidence="16">
    <location>
        <begin position="20"/>
        <end position="27"/>
    </location>
    <ligand>
        <name>ATP</name>
        <dbReference type="ChEBI" id="CHEBI:30616"/>
    </ligand>
</feature>
<dbReference type="Gene3D" id="1.10.486.10">
    <property type="entry name" value="PCRA, domain 4"/>
    <property type="match status" value="1"/>
</dbReference>
<feature type="region of interest" description="DNA-binding and helicase activity, interacts with RecC" evidence="15">
    <location>
        <begin position="1"/>
        <end position="867"/>
    </location>
</feature>
<dbReference type="EC" id="3.1.11.5" evidence="15"/>
<keyword evidence="9 15" id="KW-0460">Magnesium</keyword>
<reference evidence="20 21" key="1">
    <citation type="submission" date="2019-05" db="EMBL/GenBank/DDBJ databases">
        <title>Genome of Alcanivorax gelatiniphagus, an oil degrading marine bacteria.</title>
        <authorList>
            <person name="Kwon K.K."/>
        </authorList>
    </citation>
    <scope>NUCLEOTIDE SEQUENCE [LARGE SCALE GENOMIC DNA]</scope>
    <source>
        <strain evidence="20 21">MEBiC 08158</strain>
    </source>
</reference>
<evidence type="ECO:0000256" key="17">
    <source>
        <dbReference type="SAM" id="MobiDB-lite"/>
    </source>
</evidence>
<comment type="caution">
    <text evidence="20">The sequence shown here is derived from an EMBL/GenBank/DDBJ whole genome shotgun (WGS) entry which is preliminary data.</text>
</comment>
<comment type="function">
    <text evidence="15">A helicase/nuclease that prepares dsDNA breaks (DSB) for recombinational DNA repair. Binds to DSBs and unwinds DNA via a highly rapid and processive ATP-dependent bidirectional helicase activity. Unwinds dsDNA until it encounters a Chi (crossover hotspot instigator) sequence from the 3' direction. Cuts ssDNA a few nucleotides 3' to the Chi site. The properties and activities of the enzyme are changed at Chi. The Chi-altered holoenzyme produces a long 3'-ssDNA overhang and facilitates RecA-binding to the ssDNA for homologous DNA recombination and repair. Holoenzyme degrades any linearized DNA that is unable to undergo homologous recombination. In the holoenzyme this subunit contributes ATPase, 3'-5' helicase, exonuclease activity and loads RecA onto ssDNA.</text>
</comment>
<keyword evidence="4 15" id="KW-0227">DNA damage</keyword>
<evidence type="ECO:0000256" key="15">
    <source>
        <dbReference type="HAMAP-Rule" id="MF_01485"/>
    </source>
</evidence>
<comment type="domain">
    <text evidence="15">The N-terminal DNA-binding domain is a ssDNA-dependent ATPase and has ATP-dependent 3'-5' helicase function. This domain interacts with RecC.</text>
</comment>
<comment type="cofactor">
    <cofactor evidence="15">
        <name>Mg(2+)</name>
        <dbReference type="ChEBI" id="CHEBI:18420"/>
    </cofactor>
    <text evidence="15">Binds 1 Mg(2+) ion per subunit.</text>
</comment>
<sequence length="1203" mass="132611">MSDLPLPLAFPLHGTRLIEASAGTGKTYTLAALYLRLVLGHGGAERGFPRPLLPPEILVVTFTEAATEELRQRIRDRLAQAARVFTDGTTGGDVILEGLLADYPDDGERRAAAQRLDAAAQWMDEAAIHTIHGFCNRMLKQHAFDSGSLFNLELNEDAGEEQFQAACDYWRTVIRRFPAAAADGLRGAGLDGPEALLAAARPLIGHVQADPALPEAVTLWLDTVGPQQALEQHAREALAAELPALRAWVDEALEQGWLHGGTYKKDKVPAMLDQLAAYADGFPATGKDAVKALGNFSSGGLRLNKKALDQRPPLACLDALQRVLESREDNALPRTALLRHAAAWIERRVAMMRRQTATMGFDDMLTRLRDALADTANGPRLARVIREQFPVALIDEFQDTDPVQYGIFAALYAGQPDIGWFMIGDPKQAIYAFRGADVHTYLRARDATESQHTLGRNFRSAKAMVAAVNQLFEHGEAWSGDVFLMDGAIRFEGVTAKGRPDTLEIDGQPSSGAVLWVEDEPAPVSSGAYRQRQAQYCAGEIARLLNGASAGRTGFRAAADWRPLRSEHIAVLVRNRTEAAAIRDALARRNVRSVYLSDRDSVYATAEATDLLRLLDACAAPEADARVRSALACATLALPYAELDTLNRDERRWEAMIERFHGYKRQWQLQGVLPMLRTLLLDFQVPERLSRSLQGERSLTNLLHLAELLQQAAGHLDGEQALLRHLSETLEDGGQGDEAVLRLESDDDRVRVITLHKSKGLEYPLVFLPFPCAFQPVDGNTPPLLYHRDGQRVIDLEPDREAVALADRERLAEDMRLLYVGLTRAQYQCWLGVSPVKRGNGKRNQLPDSALGRLLFGAEGVADDGLSAALAPLAGEAIRIQPPPADHGEVHHPDQRPRHWRGAAEFPGRQAESWWIASYSALKQVDDQALAPSDPRGDQLTEQDSAGPLATAEDIEPEGIHAFPRGALPGLLLHDLLEQAGRDGFAHTLAHPDELDQRVSETLAARHWQDHDALLRGWWRRALTTPFDLGGTAVALDGLDTAVPELEFLFPARRVSVEALDALIREHIAPGRPRPRLAADTLNGMLKGFIDLVFEHQGRYYVLDYKSNWLGPDHRAYTEQAMTEAILESRYEVQYALYLLALHRLLGARLGQNYQPDRHLGGAVYVFLRGLEGPRAGAVFDRPATELILALDRLFVPGDGDAN</sequence>
<dbReference type="PANTHER" id="PTHR11070">
    <property type="entry name" value="UVRD / RECB / PCRA DNA HELICASE FAMILY MEMBER"/>
    <property type="match status" value="1"/>
</dbReference>
<dbReference type="Proteomes" id="UP000739180">
    <property type="component" value="Unassembled WGS sequence"/>
</dbReference>
<evidence type="ECO:0000256" key="1">
    <source>
        <dbReference type="ARBA" id="ARBA00022722"/>
    </source>
</evidence>
<keyword evidence="6 15" id="KW-0347">Helicase</keyword>
<dbReference type="EMBL" id="VCQT01000022">
    <property type="protein sequence ID" value="TMW13765.1"/>
    <property type="molecule type" value="Genomic_DNA"/>
</dbReference>
<evidence type="ECO:0000256" key="13">
    <source>
        <dbReference type="ARBA" id="ARBA00034617"/>
    </source>
</evidence>
<organism evidence="20 21">
    <name type="scientific">Alloalcanivorax gelatiniphagus</name>
    <dbReference type="NCBI Taxonomy" id="1194167"/>
    <lineage>
        <taxon>Bacteria</taxon>
        <taxon>Pseudomonadati</taxon>
        <taxon>Pseudomonadota</taxon>
        <taxon>Gammaproteobacteria</taxon>
        <taxon>Oceanospirillales</taxon>
        <taxon>Alcanivoracaceae</taxon>
        <taxon>Alloalcanivorax</taxon>
    </lineage>
</organism>
<dbReference type="SUPFAM" id="SSF52540">
    <property type="entry name" value="P-loop containing nucleoside triphosphate hydrolases"/>
    <property type="match status" value="1"/>
</dbReference>
<dbReference type="GO" id="GO:0008854">
    <property type="term" value="F:exodeoxyribonuclease V activity"/>
    <property type="evidence" value="ECO:0007669"/>
    <property type="project" value="UniProtKB-EC"/>
</dbReference>
<proteinExistence type="inferred from homology"/>
<evidence type="ECO:0000256" key="3">
    <source>
        <dbReference type="ARBA" id="ARBA00022741"/>
    </source>
</evidence>
<evidence type="ECO:0000259" key="18">
    <source>
        <dbReference type="PROSITE" id="PS51198"/>
    </source>
</evidence>
<dbReference type="InterPro" id="IPR038726">
    <property type="entry name" value="PDDEXK_AddAB-type"/>
</dbReference>
<keyword evidence="11 15" id="KW-0234">DNA repair</keyword>
<feature type="binding site" evidence="15">
    <location>
        <position position="974"/>
    </location>
    <ligand>
        <name>Mg(2+)</name>
        <dbReference type="ChEBI" id="CHEBI:18420"/>
    </ligand>
</feature>
<feature type="region of interest" description="Disordered" evidence="17">
    <location>
        <begin position="881"/>
        <end position="900"/>
    </location>
</feature>
<protein>
    <recommendedName>
        <fullName evidence="15">RecBCD enzyme subunit RecB</fullName>
        <ecNumber evidence="15">3.1.11.5</ecNumber>
        <ecNumber evidence="15">5.6.2.4</ecNumber>
    </recommendedName>
    <alternativeName>
        <fullName evidence="15">DNA 3'-5' helicase subunit RecB</fullName>
    </alternativeName>
    <alternativeName>
        <fullName evidence="15">Exonuclease V subunit RecB</fullName>
        <shortName evidence="15">ExoV subunit RecB</shortName>
    </alternativeName>
    <alternativeName>
        <fullName evidence="15">Helicase/nuclease RecBCD subunit RecB</fullName>
    </alternativeName>
</protein>
<evidence type="ECO:0000256" key="5">
    <source>
        <dbReference type="ARBA" id="ARBA00022801"/>
    </source>
</evidence>
<dbReference type="CDD" id="cd22352">
    <property type="entry name" value="RecB_C-like"/>
    <property type="match status" value="1"/>
</dbReference>
<dbReference type="PANTHER" id="PTHR11070:SF23">
    <property type="entry name" value="RECBCD ENZYME SUBUNIT RECB"/>
    <property type="match status" value="1"/>
</dbReference>
<comment type="catalytic activity">
    <reaction evidence="14 15">
        <text>ATP + H2O = ADP + phosphate + H(+)</text>
        <dbReference type="Rhea" id="RHEA:13065"/>
        <dbReference type="ChEBI" id="CHEBI:15377"/>
        <dbReference type="ChEBI" id="CHEBI:15378"/>
        <dbReference type="ChEBI" id="CHEBI:30616"/>
        <dbReference type="ChEBI" id="CHEBI:43474"/>
        <dbReference type="ChEBI" id="CHEBI:456216"/>
        <dbReference type="EC" id="5.6.2.4"/>
    </reaction>
</comment>
<keyword evidence="7 15" id="KW-0269">Exonuclease</keyword>
<evidence type="ECO:0000256" key="10">
    <source>
        <dbReference type="ARBA" id="ARBA00023125"/>
    </source>
</evidence>
<dbReference type="Pfam" id="PF00580">
    <property type="entry name" value="UvrD-helicase"/>
    <property type="match status" value="1"/>
</dbReference>
<dbReference type="InterPro" id="IPR011335">
    <property type="entry name" value="Restrct_endonuc-II-like"/>
</dbReference>
<dbReference type="RefSeq" id="WP_138771805.1">
    <property type="nucleotide sequence ID" value="NZ_VCQT01000022.1"/>
</dbReference>
<dbReference type="InterPro" id="IPR014017">
    <property type="entry name" value="DNA_helicase_UvrD-like_C"/>
</dbReference>
<dbReference type="PROSITE" id="PS51198">
    <property type="entry name" value="UVRD_HELICASE_ATP_BIND"/>
    <property type="match status" value="1"/>
</dbReference>
<dbReference type="Gene3D" id="3.90.320.10">
    <property type="match status" value="1"/>
</dbReference>
<dbReference type="InterPro" id="IPR000212">
    <property type="entry name" value="DNA_helicase_UvrD/REP"/>
</dbReference>
<evidence type="ECO:0000256" key="6">
    <source>
        <dbReference type="ARBA" id="ARBA00022806"/>
    </source>
</evidence>
<dbReference type="EC" id="5.6.2.4" evidence="15"/>
<feature type="binding site" evidence="15">
    <location>
        <position position="1091"/>
    </location>
    <ligand>
        <name>Mg(2+)</name>
        <dbReference type="ChEBI" id="CHEBI:18420"/>
    </ligand>
</feature>
<feature type="domain" description="UvrD-like helicase ATP-binding" evidence="18">
    <location>
        <begin position="1"/>
        <end position="461"/>
    </location>
</feature>
<keyword evidence="3 15" id="KW-0547">Nucleotide-binding</keyword>
<keyword evidence="2 15" id="KW-0479">Metal-binding</keyword>
<evidence type="ECO:0000259" key="19">
    <source>
        <dbReference type="PROSITE" id="PS51217"/>
    </source>
</evidence>
<comment type="subunit">
    <text evidence="15">Heterotrimer of RecB, RecC and RecD. All subunits contribute to DNA-binding. Interacts with RecA.</text>
</comment>
<dbReference type="PROSITE" id="PS51217">
    <property type="entry name" value="UVRD_HELICASE_CTER"/>
    <property type="match status" value="1"/>
</dbReference>
<evidence type="ECO:0000256" key="14">
    <source>
        <dbReference type="ARBA" id="ARBA00048988"/>
    </source>
</evidence>
<evidence type="ECO:0000256" key="7">
    <source>
        <dbReference type="ARBA" id="ARBA00022839"/>
    </source>
</evidence>
<evidence type="ECO:0000256" key="8">
    <source>
        <dbReference type="ARBA" id="ARBA00022840"/>
    </source>
</evidence>
<keyword evidence="8 15" id="KW-0067">ATP-binding</keyword>
<accession>A0ABY2XPH3</accession>
<evidence type="ECO:0000256" key="4">
    <source>
        <dbReference type="ARBA" id="ARBA00022763"/>
    </source>
</evidence>
<feature type="region of interest" description="Nuclease activity, interacts with RecD and RecA" evidence="15">
    <location>
        <begin position="913"/>
        <end position="1203"/>
    </location>
</feature>
<dbReference type="Gene3D" id="3.40.50.300">
    <property type="entry name" value="P-loop containing nucleotide triphosphate hydrolases"/>
    <property type="match status" value="2"/>
</dbReference>
<evidence type="ECO:0000256" key="2">
    <source>
        <dbReference type="ARBA" id="ARBA00022723"/>
    </source>
</evidence>
<dbReference type="InterPro" id="IPR014016">
    <property type="entry name" value="UvrD-like_ATP-bd"/>
</dbReference>
<dbReference type="Pfam" id="PF13361">
    <property type="entry name" value="UvrD_C"/>
    <property type="match status" value="1"/>
</dbReference>